<sequence>MSIFDDQEAAAPAKPRSRRRTIGWVSLIVALVLALGMSFIPVPYVIEQPGPVFNTLGTSDHDGSAVPLISISGVTTYPTAGSLDMLTVSVAGTPTSRPSWAEIVGAWFDSSRAVVPIDAIYPPSVTVDQQNAENAAQMVDSQQEAIAAALTDLAIPFTSSQKVGVAQVTADSAATGILEAGDLIDSVNGTAVSTIDQLKAAITANGDAAPASLVITRSGAEQTVEVTPKKAADGSILLGIAAASADSFEFPFTVDIQLDNVGGPSAGMMFALGIIDQLTPGELNGGAQVAGTGTITADGTVGPIGGIRQKLYGAAESGATVFLAPASNCDEVVGHVPDGLKVFAVQKLSDSLTVLNDLASGASTDSLPTCDTVQAAG</sequence>
<dbReference type="InterPro" id="IPR027065">
    <property type="entry name" value="Lon_Prtase"/>
</dbReference>
<keyword evidence="6" id="KW-1185">Reference proteome</keyword>
<comment type="caution">
    <text evidence="5">The sequence shown here is derived from an EMBL/GenBank/DDBJ whole genome shotgun (WGS) entry which is preliminary data.</text>
</comment>
<dbReference type="InterPro" id="IPR014721">
    <property type="entry name" value="Ribsml_uS5_D2-typ_fold_subgr"/>
</dbReference>
<keyword evidence="2" id="KW-1133">Transmembrane helix</keyword>
<reference evidence="5 6" key="1">
    <citation type="submission" date="2017-04" db="EMBL/GenBank/DDBJ databases">
        <title>Comparative genome analysis of Subtercola boreus.</title>
        <authorList>
            <person name="Cho Y.-J."/>
            <person name="Cho A."/>
            <person name="Kim O.-S."/>
            <person name="Lee J.-I."/>
        </authorList>
    </citation>
    <scope>NUCLEOTIDE SEQUENCE [LARGE SCALE GENOMIC DNA]</scope>
    <source>
        <strain evidence="5 6">K300</strain>
    </source>
</reference>
<dbReference type="OrthoDB" id="2356897at2"/>
<feature type="active site" evidence="1">
    <location>
        <position position="310"/>
    </location>
</feature>
<gene>
    <name evidence="5" type="ORF">B7R54_11090</name>
</gene>
<evidence type="ECO:0000313" key="6">
    <source>
        <dbReference type="Proteomes" id="UP000256486"/>
    </source>
</evidence>
<evidence type="ECO:0000259" key="4">
    <source>
        <dbReference type="PROSITE" id="PS51786"/>
    </source>
</evidence>
<dbReference type="GO" id="GO:0006508">
    <property type="term" value="P:proteolysis"/>
    <property type="evidence" value="ECO:0007669"/>
    <property type="project" value="UniProtKB-KW"/>
</dbReference>
<dbReference type="PANTHER" id="PTHR10046">
    <property type="entry name" value="ATP DEPENDENT LON PROTEASE FAMILY MEMBER"/>
    <property type="match status" value="1"/>
</dbReference>
<dbReference type="GO" id="GO:0004176">
    <property type="term" value="F:ATP-dependent peptidase activity"/>
    <property type="evidence" value="ECO:0007669"/>
    <property type="project" value="UniProtKB-UniRule"/>
</dbReference>
<dbReference type="GO" id="GO:0030163">
    <property type="term" value="P:protein catabolic process"/>
    <property type="evidence" value="ECO:0007669"/>
    <property type="project" value="InterPro"/>
</dbReference>
<keyword evidence="1" id="KW-0378">Hydrolase</keyword>
<keyword evidence="1" id="KW-0645">Protease</keyword>
<accession>A0A3E0VJ85</accession>
<dbReference type="Pfam" id="PF05362">
    <property type="entry name" value="Lon_C"/>
    <property type="match status" value="1"/>
</dbReference>
<protein>
    <recommendedName>
        <fullName evidence="1">endopeptidase La</fullName>
        <ecNumber evidence="1">3.4.21.53</ecNumber>
    </recommendedName>
</protein>
<dbReference type="SUPFAM" id="SSF50156">
    <property type="entry name" value="PDZ domain-like"/>
    <property type="match status" value="1"/>
</dbReference>
<evidence type="ECO:0000256" key="1">
    <source>
        <dbReference type="PROSITE-ProRule" id="PRU01122"/>
    </source>
</evidence>
<comment type="catalytic activity">
    <reaction evidence="1">
        <text>Hydrolysis of proteins in presence of ATP.</text>
        <dbReference type="EC" id="3.4.21.53"/>
    </reaction>
</comment>
<feature type="active site" evidence="1">
    <location>
        <position position="265"/>
    </location>
</feature>
<dbReference type="Proteomes" id="UP000256486">
    <property type="component" value="Unassembled WGS sequence"/>
</dbReference>
<name>A0A3E0VJ85_9MICO</name>
<dbReference type="GO" id="GO:0005524">
    <property type="term" value="F:ATP binding"/>
    <property type="evidence" value="ECO:0007669"/>
    <property type="project" value="InterPro"/>
</dbReference>
<feature type="transmembrane region" description="Helical" evidence="2">
    <location>
        <begin position="21"/>
        <end position="46"/>
    </location>
</feature>
<evidence type="ECO:0000256" key="2">
    <source>
        <dbReference type="SAM" id="Phobius"/>
    </source>
</evidence>
<dbReference type="GO" id="GO:0004252">
    <property type="term" value="F:serine-type endopeptidase activity"/>
    <property type="evidence" value="ECO:0007669"/>
    <property type="project" value="UniProtKB-UniRule"/>
</dbReference>
<dbReference type="InterPro" id="IPR036034">
    <property type="entry name" value="PDZ_sf"/>
</dbReference>
<feature type="domain" description="PDZ" evidence="3">
    <location>
        <begin position="138"/>
        <end position="219"/>
    </location>
</feature>
<dbReference type="Gene3D" id="2.30.42.10">
    <property type="match status" value="1"/>
</dbReference>
<dbReference type="Gene3D" id="3.30.230.10">
    <property type="match status" value="1"/>
</dbReference>
<dbReference type="PROSITE" id="PS51786">
    <property type="entry name" value="LON_PROTEOLYTIC"/>
    <property type="match status" value="1"/>
</dbReference>
<dbReference type="RefSeq" id="WP_116415082.1">
    <property type="nucleotide sequence ID" value="NZ_NBWZ01000001.1"/>
</dbReference>
<comment type="similarity">
    <text evidence="1">Belongs to the peptidase S16 family.</text>
</comment>
<keyword evidence="2" id="KW-0812">Transmembrane</keyword>
<dbReference type="AlphaFoldDB" id="A0A3E0VJ85"/>
<organism evidence="5 6">
    <name type="scientific">Subtercola boreus</name>
    <dbReference type="NCBI Taxonomy" id="120213"/>
    <lineage>
        <taxon>Bacteria</taxon>
        <taxon>Bacillati</taxon>
        <taxon>Actinomycetota</taxon>
        <taxon>Actinomycetes</taxon>
        <taxon>Micrococcales</taxon>
        <taxon>Microbacteriaceae</taxon>
        <taxon>Subtercola</taxon>
    </lineage>
</organism>
<proteinExistence type="inferred from homology"/>
<evidence type="ECO:0000313" key="5">
    <source>
        <dbReference type="EMBL" id="RFA09695.1"/>
    </source>
</evidence>
<dbReference type="EMBL" id="NBWZ01000001">
    <property type="protein sequence ID" value="RFA09695.1"/>
    <property type="molecule type" value="Genomic_DNA"/>
</dbReference>
<keyword evidence="1" id="KW-0720">Serine protease</keyword>
<dbReference type="InterPro" id="IPR008269">
    <property type="entry name" value="Lon_proteolytic"/>
</dbReference>
<dbReference type="PROSITE" id="PS50106">
    <property type="entry name" value="PDZ"/>
    <property type="match status" value="1"/>
</dbReference>
<dbReference type="SUPFAM" id="SSF54211">
    <property type="entry name" value="Ribosomal protein S5 domain 2-like"/>
    <property type="match status" value="1"/>
</dbReference>
<feature type="domain" description="Lon proteolytic" evidence="4">
    <location>
        <begin position="260"/>
        <end position="358"/>
    </location>
</feature>
<dbReference type="InterPro" id="IPR001478">
    <property type="entry name" value="PDZ"/>
</dbReference>
<dbReference type="EC" id="3.4.21.53" evidence="1"/>
<dbReference type="InterPro" id="IPR020568">
    <property type="entry name" value="Ribosomal_Su5_D2-typ_SF"/>
</dbReference>
<keyword evidence="2" id="KW-0472">Membrane</keyword>
<evidence type="ECO:0000259" key="3">
    <source>
        <dbReference type="PROSITE" id="PS50106"/>
    </source>
</evidence>